<sequence>CKCYLKGEKHESYYLMYKVKGVTKAVYIPVDLEDEVREWNDNYRRLKKIIAEISRANKEIIRRHVREKKLKKGRK</sequence>
<reference evidence="1" key="1">
    <citation type="journal article" date="2014" name="Front. Microbiol.">
        <title>High frequency of phylogenetically diverse reductive dehalogenase-homologous genes in deep subseafloor sedimentary metagenomes.</title>
        <authorList>
            <person name="Kawai M."/>
            <person name="Futagami T."/>
            <person name="Toyoda A."/>
            <person name="Takaki Y."/>
            <person name="Nishi S."/>
            <person name="Hori S."/>
            <person name="Arai W."/>
            <person name="Tsubouchi T."/>
            <person name="Morono Y."/>
            <person name="Uchiyama I."/>
            <person name="Ito T."/>
            <person name="Fujiyama A."/>
            <person name="Inagaki F."/>
            <person name="Takami H."/>
        </authorList>
    </citation>
    <scope>NUCLEOTIDE SEQUENCE</scope>
    <source>
        <strain evidence="1">Expedition CK06-06</strain>
    </source>
</reference>
<dbReference type="EMBL" id="BARW01021941">
    <property type="protein sequence ID" value="GAI93755.1"/>
    <property type="molecule type" value="Genomic_DNA"/>
</dbReference>
<protein>
    <submittedName>
        <fullName evidence="1">Uncharacterized protein</fullName>
    </submittedName>
</protein>
<evidence type="ECO:0000313" key="1">
    <source>
        <dbReference type="EMBL" id="GAI93755.1"/>
    </source>
</evidence>
<accession>X1U1N8</accession>
<feature type="non-terminal residue" evidence="1">
    <location>
        <position position="1"/>
    </location>
</feature>
<name>X1U1N8_9ZZZZ</name>
<gene>
    <name evidence="1" type="ORF">S12H4_36756</name>
</gene>
<organism evidence="1">
    <name type="scientific">marine sediment metagenome</name>
    <dbReference type="NCBI Taxonomy" id="412755"/>
    <lineage>
        <taxon>unclassified sequences</taxon>
        <taxon>metagenomes</taxon>
        <taxon>ecological metagenomes</taxon>
    </lineage>
</organism>
<dbReference type="AlphaFoldDB" id="X1U1N8"/>
<proteinExistence type="predicted"/>
<comment type="caution">
    <text evidence="1">The sequence shown here is derived from an EMBL/GenBank/DDBJ whole genome shotgun (WGS) entry which is preliminary data.</text>
</comment>